<organism evidence="1 2">
    <name type="scientific">Pararge aegeria aegeria</name>
    <dbReference type="NCBI Taxonomy" id="348720"/>
    <lineage>
        <taxon>Eukaryota</taxon>
        <taxon>Metazoa</taxon>
        <taxon>Ecdysozoa</taxon>
        <taxon>Arthropoda</taxon>
        <taxon>Hexapoda</taxon>
        <taxon>Insecta</taxon>
        <taxon>Pterygota</taxon>
        <taxon>Neoptera</taxon>
        <taxon>Endopterygota</taxon>
        <taxon>Lepidoptera</taxon>
        <taxon>Glossata</taxon>
        <taxon>Ditrysia</taxon>
        <taxon>Papilionoidea</taxon>
        <taxon>Nymphalidae</taxon>
        <taxon>Satyrinae</taxon>
        <taxon>Satyrini</taxon>
        <taxon>Parargina</taxon>
        <taxon>Pararge</taxon>
    </lineage>
</organism>
<reference evidence="1" key="1">
    <citation type="submission" date="2022-03" db="EMBL/GenBank/DDBJ databases">
        <authorList>
            <person name="Lindestad O."/>
        </authorList>
    </citation>
    <scope>NUCLEOTIDE SEQUENCE</scope>
</reference>
<dbReference type="Proteomes" id="UP000838756">
    <property type="component" value="Unassembled WGS sequence"/>
</dbReference>
<evidence type="ECO:0000313" key="1">
    <source>
        <dbReference type="EMBL" id="CAH2244627.1"/>
    </source>
</evidence>
<name>A0A8S4S231_9NEOP</name>
<sequence length="75" mass="8521">MSLIFAIRQFWKWPCNASAPTEPPRGRSVGARPADTELRACWRRARRDVAAALALAALWLGRAPHPHRKHRGARR</sequence>
<accession>A0A8S4S231</accession>
<comment type="caution">
    <text evidence="1">The sequence shown here is derived from an EMBL/GenBank/DDBJ whole genome shotgun (WGS) entry which is preliminary data.</text>
</comment>
<protein>
    <submittedName>
        <fullName evidence="1">Jg3856 protein</fullName>
    </submittedName>
</protein>
<dbReference type="EMBL" id="CAKXAJ010025837">
    <property type="protein sequence ID" value="CAH2244627.1"/>
    <property type="molecule type" value="Genomic_DNA"/>
</dbReference>
<dbReference type="AlphaFoldDB" id="A0A8S4S231"/>
<evidence type="ECO:0000313" key="2">
    <source>
        <dbReference type="Proteomes" id="UP000838756"/>
    </source>
</evidence>
<keyword evidence="2" id="KW-1185">Reference proteome</keyword>
<gene>
    <name evidence="1" type="primary">jg3856</name>
    <name evidence="1" type="ORF">PAEG_LOCUS20552</name>
</gene>
<proteinExistence type="predicted"/>